<proteinExistence type="predicted"/>
<organism evidence="1">
    <name type="scientific">marine sediment metagenome</name>
    <dbReference type="NCBI Taxonomy" id="412755"/>
    <lineage>
        <taxon>unclassified sequences</taxon>
        <taxon>metagenomes</taxon>
        <taxon>ecological metagenomes</taxon>
    </lineage>
</organism>
<evidence type="ECO:0000313" key="1">
    <source>
        <dbReference type="EMBL" id="KKL53376.1"/>
    </source>
</evidence>
<dbReference type="AlphaFoldDB" id="A0A0F9DHS7"/>
<dbReference type="EMBL" id="LAZR01031567">
    <property type="protein sequence ID" value="KKL53376.1"/>
    <property type="molecule type" value="Genomic_DNA"/>
</dbReference>
<gene>
    <name evidence="1" type="ORF">LCGC14_2276060</name>
</gene>
<protein>
    <submittedName>
        <fullName evidence="1">Uncharacterized protein</fullName>
    </submittedName>
</protein>
<comment type="caution">
    <text evidence="1">The sequence shown here is derived from an EMBL/GenBank/DDBJ whole genome shotgun (WGS) entry which is preliminary data.</text>
</comment>
<accession>A0A0F9DHS7</accession>
<sequence>MNHVHLIKGTNEAGEPIEEFFFSEELAEWECAAHEVADRAHEKITMTLEEAIEKYCIYFKIVWVDESGYHEEVWREFSRAEERHGDLLFDLSDYTDSAWNCIITAEIHPLSPTQVDPKLVLDLH</sequence>
<reference evidence="1" key="1">
    <citation type="journal article" date="2015" name="Nature">
        <title>Complex archaea that bridge the gap between prokaryotes and eukaryotes.</title>
        <authorList>
            <person name="Spang A."/>
            <person name="Saw J.H."/>
            <person name="Jorgensen S.L."/>
            <person name="Zaremba-Niedzwiedzka K."/>
            <person name="Martijn J."/>
            <person name="Lind A.E."/>
            <person name="van Eijk R."/>
            <person name="Schleper C."/>
            <person name="Guy L."/>
            <person name="Ettema T.J."/>
        </authorList>
    </citation>
    <scope>NUCLEOTIDE SEQUENCE</scope>
</reference>
<name>A0A0F9DHS7_9ZZZZ</name>